<evidence type="ECO:0000313" key="2">
    <source>
        <dbReference type="Proteomes" id="UP000663868"/>
    </source>
</evidence>
<evidence type="ECO:0000313" key="1">
    <source>
        <dbReference type="EMBL" id="CAF4108972.1"/>
    </source>
</evidence>
<protein>
    <submittedName>
        <fullName evidence="1">Uncharacterized protein</fullName>
    </submittedName>
</protein>
<feature type="non-terminal residue" evidence="1">
    <location>
        <position position="1"/>
    </location>
</feature>
<dbReference type="EMBL" id="CAJOBB010004932">
    <property type="protein sequence ID" value="CAF4108972.1"/>
    <property type="molecule type" value="Genomic_DNA"/>
</dbReference>
<reference evidence="1" key="1">
    <citation type="submission" date="2021-02" db="EMBL/GenBank/DDBJ databases">
        <authorList>
            <person name="Nowell W R."/>
        </authorList>
    </citation>
    <scope>NUCLEOTIDE SEQUENCE</scope>
</reference>
<dbReference type="AlphaFoldDB" id="A0A819VGM8"/>
<comment type="caution">
    <text evidence="1">The sequence shown here is derived from an EMBL/GenBank/DDBJ whole genome shotgun (WGS) entry which is preliminary data.</text>
</comment>
<dbReference type="Proteomes" id="UP000663868">
    <property type="component" value="Unassembled WGS sequence"/>
</dbReference>
<accession>A0A819VGM8</accession>
<name>A0A819VGM8_9BILA</name>
<organism evidence="1 2">
    <name type="scientific">Adineta steineri</name>
    <dbReference type="NCBI Taxonomy" id="433720"/>
    <lineage>
        <taxon>Eukaryota</taxon>
        <taxon>Metazoa</taxon>
        <taxon>Spiralia</taxon>
        <taxon>Gnathifera</taxon>
        <taxon>Rotifera</taxon>
        <taxon>Eurotatoria</taxon>
        <taxon>Bdelloidea</taxon>
        <taxon>Adinetida</taxon>
        <taxon>Adinetidae</taxon>
        <taxon>Adineta</taxon>
    </lineage>
</organism>
<sequence length="46" mass="5104">GVESEINVDSLFGSSIIGTNFCKFDGAFLSAELRRELELIDFYGNE</sequence>
<gene>
    <name evidence="1" type="ORF">KXQ929_LOCUS34969</name>
</gene>
<proteinExistence type="predicted"/>